<keyword evidence="2 5" id="KW-0808">Transferase</keyword>
<dbReference type="InterPro" id="IPR011004">
    <property type="entry name" value="Trimer_LpxA-like_sf"/>
</dbReference>
<keyword evidence="4 5" id="KW-0012">Acyltransferase</keyword>
<keyword evidence="3" id="KW-0677">Repeat</keyword>
<sequence length="206" mass="22827">MNQRERMVAGLLYRADKDGLPEERINAQMLCYTYNQTPPNQYEKRVQLLDALLDSHGKNVWIEAPFRCDYGSNIHVGENFYANYDCIFLDVAPITIGSGVMLAPRVGIYTAGHPVHPETRNSGWEFGRPVRIGDNSWIGANVVICPGVTIGANCVIGAGSVVTKDIPDNSFAVGNPCRVLREITEADRNTYFRGETPDIPLDLPVE</sequence>
<dbReference type="AlphaFoldDB" id="A0A9D2M2S6"/>
<organism evidence="7 8">
    <name type="scientific">Candidatus Ruthenibacterium avium</name>
    <dbReference type="NCBI Taxonomy" id="2838751"/>
    <lineage>
        <taxon>Bacteria</taxon>
        <taxon>Bacillati</taxon>
        <taxon>Bacillota</taxon>
        <taxon>Clostridia</taxon>
        <taxon>Eubacteriales</taxon>
        <taxon>Oscillospiraceae</taxon>
        <taxon>Ruthenibacterium</taxon>
    </lineage>
</organism>
<name>A0A9D2M2S6_9FIRM</name>
<comment type="caution">
    <text evidence="7">The sequence shown here is derived from an EMBL/GenBank/DDBJ whole genome shotgun (WGS) entry which is preliminary data.</text>
</comment>
<comment type="similarity">
    <text evidence="1 5">Belongs to the transferase hexapeptide repeat family.</text>
</comment>
<dbReference type="Gene3D" id="2.160.10.10">
    <property type="entry name" value="Hexapeptide repeat proteins"/>
    <property type="match status" value="1"/>
</dbReference>
<dbReference type="SMART" id="SM01266">
    <property type="entry name" value="Mac"/>
    <property type="match status" value="1"/>
</dbReference>
<feature type="domain" description="Maltose/galactoside acetyltransferase" evidence="6">
    <location>
        <begin position="4"/>
        <end position="58"/>
    </location>
</feature>
<dbReference type="Proteomes" id="UP000824209">
    <property type="component" value="Unassembled WGS sequence"/>
</dbReference>
<dbReference type="EMBL" id="DWYA01000027">
    <property type="protein sequence ID" value="HJB39293.1"/>
    <property type="molecule type" value="Genomic_DNA"/>
</dbReference>
<dbReference type="InterPro" id="IPR024688">
    <property type="entry name" value="Mac_dom"/>
</dbReference>
<dbReference type="CDD" id="cd03357">
    <property type="entry name" value="LbH_MAT_GAT"/>
    <property type="match status" value="1"/>
</dbReference>
<dbReference type="SUPFAM" id="SSF51161">
    <property type="entry name" value="Trimeric LpxA-like enzymes"/>
    <property type="match status" value="1"/>
</dbReference>
<evidence type="ECO:0000256" key="1">
    <source>
        <dbReference type="ARBA" id="ARBA00007274"/>
    </source>
</evidence>
<evidence type="ECO:0000313" key="7">
    <source>
        <dbReference type="EMBL" id="HJB39293.1"/>
    </source>
</evidence>
<proteinExistence type="inferred from homology"/>
<dbReference type="InterPro" id="IPR039369">
    <property type="entry name" value="LacA-like"/>
</dbReference>
<evidence type="ECO:0000259" key="6">
    <source>
        <dbReference type="SMART" id="SM01266"/>
    </source>
</evidence>
<evidence type="ECO:0000256" key="5">
    <source>
        <dbReference type="RuleBase" id="RU367021"/>
    </source>
</evidence>
<dbReference type="PANTHER" id="PTHR43017">
    <property type="entry name" value="GALACTOSIDE O-ACETYLTRANSFERASE"/>
    <property type="match status" value="1"/>
</dbReference>
<dbReference type="EC" id="2.3.1.-" evidence="5"/>
<reference evidence="7" key="2">
    <citation type="submission" date="2021-04" db="EMBL/GenBank/DDBJ databases">
        <authorList>
            <person name="Gilroy R."/>
        </authorList>
    </citation>
    <scope>NUCLEOTIDE SEQUENCE</scope>
    <source>
        <strain evidence="7">ChiBcec8-14828</strain>
    </source>
</reference>
<gene>
    <name evidence="7" type="ORF">H9943_02725</name>
</gene>
<dbReference type="Pfam" id="PF12464">
    <property type="entry name" value="Mac"/>
    <property type="match status" value="1"/>
</dbReference>
<evidence type="ECO:0000256" key="3">
    <source>
        <dbReference type="ARBA" id="ARBA00022737"/>
    </source>
</evidence>
<dbReference type="Pfam" id="PF00132">
    <property type="entry name" value="Hexapep"/>
    <property type="match status" value="1"/>
</dbReference>
<evidence type="ECO:0000256" key="4">
    <source>
        <dbReference type="ARBA" id="ARBA00023315"/>
    </source>
</evidence>
<dbReference type="FunFam" id="2.160.10.10:FF:000008">
    <property type="entry name" value="Maltose O-acetyltransferase"/>
    <property type="match status" value="1"/>
</dbReference>
<evidence type="ECO:0000256" key="2">
    <source>
        <dbReference type="ARBA" id="ARBA00022679"/>
    </source>
</evidence>
<reference evidence="7" key="1">
    <citation type="journal article" date="2021" name="PeerJ">
        <title>Extensive microbial diversity within the chicken gut microbiome revealed by metagenomics and culture.</title>
        <authorList>
            <person name="Gilroy R."/>
            <person name="Ravi A."/>
            <person name="Getino M."/>
            <person name="Pursley I."/>
            <person name="Horton D.L."/>
            <person name="Alikhan N.F."/>
            <person name="Baker D."/>
            <person name="Gharbi K."/>
            <person name="Hall N."/>
            <person name="Watson M."/>
            <person name="Adriaenssens E.M."/>
            <person name="Foster-Nyarko E."/>
            <person name="Jarju S."/>
            <person name="Secka A."/>
            <person name="Antonio M."/>
            <person name="Oren A."/>
            <person name="Chaudhuri R.R."/>
            <person name="La Ragione R."/>
            <person name="Hildebrand F."/>
            <person name="Pallen M.J."/>
        </authorList>
    </citation>
    <scope>NUCLEOTIDE SEQUENCE</scope>
    <source>
        <strain evidence="7">ChiBcec8-14828</strain>
    </source>
</reference>
<protein>
    <recommendedName>
        <fullName evidence="5">Acetyltransferase</fullName>
        <ecNumber evidence="5">2.3.1.-</ecNumber>
    </recommendedName>
</protein>
<dbReference type="PANTHER" id="PTHR43017:SF1">
    <property type="entry name" value="ACETYLTRANSFERASE YJL218W-RELATED"/>
    <property type="match status" value="1"/>
</dbReference>
<dbReference type="InterPro" id="IPR001451">
    <property type="entry name" value="Hexapep"/>
</dbReference>
<evidence type="ECO:0000313" key="8">
    <source>
        <dbReference type="Proteomes" id="UP000824209"/>
    </source>
</evidence>
<accession>A0A9D2M2S6</accession>
<dbReference type="GO" id="GO:0008870">
    <property type="term" value="F:galactoside O-acetyltransferase activity"/>
    <property type="evidence" value="ECO:0007669"/>
    <property type="project" value="TreeGrafter"/>
</dbReference>